<feature type="compositionally biased region" description="Polar residues" evidence="1">
    <location>
        <begin position="124"/>
        <end position="136"/>
    </location>
</feature>
<dbReference type="EnsemblPlants" id="Bo6g057550.1">
    <property type="protein sequence ID" value="Bo6g057550.1"/>
    <property type="gene ID" value="Bo6g057550"/>
</dbReference>
<protein>
    <submittedName>
        <fullName evidence="2">Uncharacterized protein</fullName>
    </submittedName>
</protein>
<reference evidence="2 3" key="1">
    <citation type="journal article" date="2014" name="Genome Biol.">
        <title>Transcriptome and methylome profiling reveals relics of genome dominance in the mesopolyploid Brassica oleracea.</title>
        <authorList>
            <person name="Parkin I.A."/>
            <person name="Koh C."/>
            <person name="Tang H."/>
            <person name="Robinson S.J."/>
            <person name="Kagale S."/>
            <person name="Clarke W.E."/>
            <person name="Town C.D."/>
            <person name="Nixon J."/>
            <person name="Krishnakumar V."/>
            <person name="Bidwell S.L."/>
            <person name="Denoeud F."/>
            <person name="Belcram H."/>
            <person name="Links M.G."/>
            <person name="Just J."/>
            <person name="Clarke C."/>
            <person name="Bender T."/>
            <person name="Huebert T."/>
            <person name="Mason A.S."/>
            <person name="Pires J.C."/>
            <person name="Barker G."/>
            <person name="Moore J."/>
            <person name="Walley P.G."/>
            <person name="Manoli S."/>
            <person name="Batley J."/>
            <person name="Edwards D."/>
            <person name="Nelson M.N."/>
            <person name="Wang X."/>
            <person name="Paterson A.H."/>
            <person name="King G."/>
            <person name="Bancroft I."/>
            <person name="Chalhoub B."/>
            <person name="Sharpe A.G."/>
        </authorList>
    </citation>
    <scope>NUCLEOTIDE SEQUENCE</scope>
    <source>
        <strain evidence="2 3">cv. TO1000</strain>
    </source>
</reference>
<evidence type="ECO:0000313" key="3">
    <source>
        <dbReference type="Proteomes" id="UP000032141"/>
    </source>
</evidence>
<dbReference type="Proteomes" id="UP000032141">
    <property type="component" value="Chromosome C6"/>
</dbReference>
<sequence>MNEQKSKKPITASDYVKNQPHLQEKILTPNPYSALAEYPPLSYAKAAAEGSTSKATVSTTKEPETSTKPTYYAFIFKDTLIPIIKTFSGHSTSDLMTTPGSLGSTKAAQKQYPDGFQNGGTGSGHHTQFTQPTYSRLPSSFTRNIYPINL</sequence>
<reference evidence="2" key="2">
    <citation type="submission" date="2015-03" db="UniProtKB">
        <authorList>
            <consortium name="EnsemblPlants"/>
        </authorList>
    </citation>
    <scope>IDENTIFICATION</scope>
</reference>
<keyword evidence="3" id="KW-1185">Reference proteome</keyword>
<name>A0A0D3CSS6_BRAOL</name>
<organism evidence="2 3">
    <name type="scientific">Brassica oleracea var. oleracea</name>
    <dbReference type="NCBI Taxonomy" id="109376"/>
    <lineage>
        <taxon>Eukaryota</taxon>
        <taxon>Viridiplantae</taxon>
        <taxon>Streptophyta</taxon>
        <taxon>Embryophyta</taxon>
        <taxon>Tracheophyta</taxon>
        <taxon>Spermatophyta</taxon>
        <taxon>Magnoliopsida</taxon>
        <taxon>eudicotyledons</taxon>
        <taxon>Gunneridae</taxon>
        <taxon>Pentapetalae</taxon>
        <taxon>rosids</taxon>
        <taxon>malvids</taxon>
        <taxon>Brassicales</taxon>
        <taxon>Brassicaceae</taxon>
        <taxon>Brassiceae</taxon>
        <taxon>Brassica</taxon>
    </lineage>
</organism>
<accession>A0A0D3CSS6</accession>
<evidence type="ECO:0000256" key="1">
    <source>
        <dbReference type="SAM" id="MobiDB-lite"/>
    </source>
</evidence>
<dbReference type="HOGENOM" id="CLU_115576_0_0_1"/>
<feature type="region of interest" description="Disordered" evidence="1">
    <location>
        <begin position="101"/>
        <end position="136"/>
    </location>
</feature>
<dbReference type="AlphaFoldDB" id="A0A0D3CSS6"/>
<evidence type="ECO:0000313" key="2">
    <source>
        <dbReference type="EnsemblPlants" id="Bo6g057550.1"/>
    </source>
</evidence>
<proteinExistence type="predicted"/>
<dbReference type="Gramene" id="Bo6g057550.1">
    <property type="protein sequence ID" value="Bo6g057550.1"/>
    <property type="gene ID" value="Bo6g057550"/>
</dbReference>